<evidence type="ECO:0000256" key="5">
    <source>
        <dbReference type="ARBA" id="ARBA00012807"/>
    </source>
</evidence>
<keyword evidence="9 15" id="KW-0808">Transferase</keyword>
<comment type="subcellular location">
    <subcellularLocation>
        <location evidence="2 15 17">Cytoplasm</location>
    </subcellularLocation>
</comment>
<evidence type="ECO:0000256" key="12">
    <source>
        <dbReference type="ARBA" id="ARBA00029736"/>
    </source>
</evidence>
<dbReference type="FunFam" id="1.10.1270.20:FF:000001">
    <property type="entry name" value="tRNA (guanine-N(1)-)-methyltransferase"/>
    <property type="match status" value="1"/>
</dbReference>
<dbReference type="InterPro" id="IPR016009">
    <property type="entry name" value="tRNA_MeTrfase_TRMD/TRM10"/>
</dbReference>
<dbReference type="SUPFAM" id="SSF75217">
    <property type="entry name" value="alpha/beta knot"/>
    <property type="match status" value="1"/>
</dbReference>
<dbReference type="InterPro" id="IPR029026">
    <property type="entry name" value="tRNA_m1G_MTases_N"/>
</dbReference>
<evidence type="ECO:0000256" key="3">
    <source>
        <dbReference type="ARBA" id="ARBA00007630"/>
    </source>
</evidence>
<dbReference type="GO" id="GO:0002939">
    <property type="term" value="P:tRNA N1-guanine methylation"/>
    <property type="evidence" value="ECO:0007669"/>
    <property type="project" value="TreeGrafter"/>
</dbReference>
<dbReference type="STRING" id="115783.SAMN02745119_01618"/>
<comment type="function">
    <text evidence="1 15 17">Specifically methylates guanosine-37 in various tRNAs.</text>
</comment>
<dbReference type="RefSeq" id="WP_078789920.1">
    <property type="nucleotide sequence ID" value="NZ_FUWR01000007.1"/>
</dbReference>
<evidence type="ECO:0000256" key="15">
    <source>
        <dbReference type="HAMAP-Rule" id="MF_00605"/>
    </source>
</evidence>
<evidence type="ECO:0000256" key="14">
    <source>
        <dbReference type="ARBA" id="ARBA00047783"/>
    </source>
</evidence>
<dbReference type="PANTHER" id="PTHR46417">
    <property type="entry name" value="TRNA (GUANINE-N(1)-)-METHYLTRANSFERASE"/>
    <property type="match status" value="1"/>
</dbReference>
<dbReference type="PIRSF" id="PIRSF000386">
    <property type="entry name" value="tRNA_mtase"/>
    <property type="match status" value="1"/>
</dbReference>
<keyword evidence="20" id="KW-1185">Reference proteome</keyword>
<dbReference type="CDD" id="cd18080">
    <property type="entry name" value="TrmD-like"/>
    <property type="match status" value="1"/>
</dbReference>
<comment type="subunit">
    <text evidence="4 15 17">Homodimer.</text>
</comment>
<dbReference type="EC" id="2.1.1.228" evidence="5 15"/>
<dbReference type="InterPro" id="IPR029028">
    <property type="entry name" value="Alpha/beta_knot_MTases"/>
</dbReference>
<dbReference type="AlphaFoldDB" id="A0A1T4NG57"/>
<gene>
    <name evidence="15" type="primary">trmD</name>
    <name evidence="19" type="ORF">SAMN02745119_01618</name>
</gene>
<dbReference type="Gene3D" id="1.10.1270.20">
    <property type="entry name" value="tRNA(m1g37)methyltransferase, domain 2"/>
    <property type="match status" value="1"/>
</dbReference>
<dbReference type="Gene3D" id="3.40.1280.10">
    <property type="match status" value="1"/>
</dbReference>
<feature type="binding site" evidence="15 16">
    <location>
        <begin position="132"/>
        <end position="137"/>
    </location>
    <ligand>
        <name>S-adenosyl-L-methionine</name>
        <dbReference type="ChEBI" id="CHEBI:59789"/>
    </ligand>
</feature>
<sequence length="245" mass="27092">MRFDILTLFPDMFGGPFDESIIRRGQDKGLIQIALHQIRDYTVDRHRTVDDAPYGGGAGMLMKPEPLSAAIESVKKLNTDATVLLTTPQGRPLTQKLAQELSLKPGLIIICGRYEGIDERIHQHYVDQEISIGDYVLSGGELAAMVLVDSVTRLVPGVLGSDESAQTDSFGDGLLEYPQYTRPPEFNGLPVPAPLLSGNHAEIIRWRREQSLKRTAERRPDLLTQAVLSDKDRLFLKSLGVSNVS</sequence>
<dbReference type="GO" id="GO:0052906">
    <property type="term" value="F:tRNA (guanine(37)-N1)-methyltransferase activity"/>
    <property type="evidence" value="ECO:0007669"/>
    <property type="project" value="UniProtKB-UniRule"/>
</dbReference>
<evidence type="ECO:0000256" key="10">
    <source>
        <dbReference type="ARBA" id="ARBA00022691"/>
    </source>
</evidence>
<dbReference type="PANTHER" id="PTHR46417:SF1">
    <property type="entry name" value="TRNA (GUANINE-N(1)-)-METHYLTRANSFERASE"/>
    <property type="match status" value="1"/>
</dbReference>
<comment type="catalytic activity">
    <reaction evidence="14 15 17">
        <text>guanosine(37) in tRNA + S-adenosyl-L-methionine = N(1)-methylguanosine(37) in tRNA + S-adenosyl-L-homocysteine + H(+)</text>
        <dbReference type="Rhea" id="RHEA:36899"/>
        <dbReference type="Rhea" id="RHEA-COMP:10145"/>
        <dbReference type="Rhea" id="RHEA-COMP:10147"/>
        <dbReference type="ChEBI" id="CHEBI:15378"/>
        <dbReference type="ChEBI" id="CHEBI:57856"/>
        <dbReference type="ChEBI" id="CHEBI:59789"/>
        <dbReference type="ChEBI" id="CHEBI:73542"/>
        <dbReference type="ChEBI" id="CHEBI:74269"/>
        <dbReference type="EC" id="2.1.1.228"/>
    </reaction>
</comment>
<accession>A0A1T4NG57</accession>
<dbReference type="InterPro" id="IPR002649">
    <property type="entry name" value="tRNA_m1G_MeTrfase_TrmD"/>
</dbReference>
<evidence type="ECO:0000256" key="1">
    <source>
        <dbReference type="ARBA" id="ARBA00002634"/>
    </source>
</evidence>
<name>A0A1T4NG57_9BACT</name>
<dbReference type="GO" id="GO:0005829">
    <property type="term" value="C:cytosol"/>
    <property type="evidence" value="ECO:0007669"/>
    <property type="project" value="TreeGrafter"/>
</dbReference>
<evidence type="ECO:0000256" key="2">
    <source>
        <dbReference type="ARBA" id="ARBA00004496"/>
    </source>
</evidence>
<evidence type="ECO:0000256" key="4">
    <source>
        <dbReference type="ARBA" id="ARBA00011738"/>
    </source>
</evidence>
<dbReference type="NCBIfam" id="TIGR00088">
    <property type="entry name" value="trmD"/>
    <property type="match status" value="1"/>
</dbReference>
<evidence type="ECO:0000256" key="13">
    <source>
        <dbReference type="ARBA" id="ARBA00033392"/>
    </source>
</evidence>
<dbReference type="Pfam" id="PF01746">
    <property type="entry name" value="tRNA_m1G_MT"/>
    <property type="match status" value="1"/>
</dbReference>
<comment type="similarity">
    <text evidence="3 15 17">Belongs to the RNA methyltransferase TrmD family.</text>
</comment>
<keyword evidence="11 15" id="KW-0819">tRNA processing</keyword>
<evidence type="ECO:0000256" key="16">
    <source>
        <dbReference type="PIRSR" id="PIRSR000386-1"/>
    </source>
</evidence>
<feature type="domain" description="tRNA methyltransferase TRMD/TRM10-type" evidence="18">
    <location>
        <begin position="1"/>
        <end position="224"/>
    </location>
</feature>
<feature type="binding site" evidence="15 16">
    <location>
        <position position="112"/>
    </location>
    <ligand>
        <name>S-adenosyl-L-methionine</name>
        <dbReference type="ChEBI" id="CHEBI:59789"/>
    </ligand>
</feature>
<dbReference type="FunFam" id="3.40.1280.10:FF:000001">
    <property type="entry name" value="tRNA (guanine-N(1)-)-methyltransferase"/>
    <property type="match status" value="1"/>
</dbReference>
<evidence type="ECO:0000256" key="17">
    <source>
        <dbReference type="RuleBase" id="RU003464"/>
    </source>
</evidence>
<dbReference type="Proteomes" id="UP000190102">
    <property type="component" value="Unassembled WGS sequence"/>
</dbReference>
<evidence type="ECO:0000256" key="11">
    <source>
        <dbReference type="ARBA" id="ARBA00022694"/>
    </source>
</evidence>
<evidence type="ECO:0000313" key="20">
    <source>
        <dbReference type="Proteomes" id="UP000190102"/>
    </source>
</evidence>
<dbReference type="OrthoDB" id="9807416at2"/>
<dbReference type="EMBL" id="FUWR01000007">
    <property type="protein sequence ID" value="SJZ78242.1"/>
    <property type="molecule type" value="Genomic_DNA"/>
</dbReference>
<evidence type="ECO:0000256" key="9">
    <source>
        <dbReference type="ARBA" id="ARBA00022679"/>
    </source>
</evidence>
<evidence type="ECO:0000313" key="19">
    <source>
        <dbReference type="EMBL" id="SJZ78242.1"/>
    </source>
</evidence>
<keyword evidence="10 15" id="KW-0949">S-adenosyl-L-methionine</keyword>
<evidence type="ECO:0000256" key="6">
    <source>
        <dbReference type="ARBA" id="ARBA00014679"/>
    </source>
</evidence>
<dbReference type="HAMAP" id="MF_00605">
    <property type="entry name" value="TrmD"/>
    <property type="match status" value="1"/>
</dbReference>
<evidence type="ECO:0000256" key="7">
    <source>
        <dbReference type="ARBA" id="ARBA00022490"/>
    </source>
</evidence>
<keyword evidence="8 15" id="KW-0489">Methyltransferase</keyword>
<evidence type="ECO:0000256" key="8">
    <source>
        <dbReference type="ARBA" id="ARBA00022603"/>
    </source>
</evidence>
<dbReference type="NCBIfam" id="NF000648">
    <property type="entry name" value="PRK00026.1"/>
    <property type="match status" value="1"/>
</dbReference>
<proteinExistence type="inferred from homology"/>
<protein>
    <recommendedName>
        <fullName evidence="6 15">tRNA (guanine-N(1)-)-methyltransferase</fullName>
        <ecNumber evidence="5 15">2.1.1.228</ecNumber>
    </recommendedName>
    <alternativeName>
        <fullName evidence="12 15">M1G-methyltransferase</fullName>
    </alternativeName>
    <alternativeName>
        <fullName evidence="13 15">tRNA [GM37] methyltransferase</fullName>
    </alternativeName>
</protein>
<keyword evidence="7 15" id="KW-0963">Cytoplasm</keyword>
<dbReference type="InterPro" id="IPR023148">
    <property type="entry name" value="tRNA_m1G_MeTrfase_C_sf"/>
</dbReference>
<organism evidence="19 20">
    <name type="scientific">Trichlorobacter thiogenes</name>
    <dbReference type="NCBI Taxonomy" id="115783"/>
    <lineage>
        <taxon>Bacteria</taxon>
        <taxon>Pseudomonadati</taxon>
        <taxon>Thermodesulfobacteriota</taxon>
        <taxon>Desulfuromonadia</taxon>
        <taxon>Geobacterales</taxon>
        <taxon>Geobacteraceae</taxon>
        <taxon>Trichlorobacter</taxon>
    </lineage>
</organism>
<evidence type="ECO:0000259" key="18">
    <source>
        <dbReference type="Pfam" id="PF01746"/>
    </source>
</evidence>
<reference evidence="20" key="1">
    <citation type="submission" date="2017-02" db="EMBL/GenBank/DDBJ databases">
        <authorList>
            <person name="Varghese N."/>
            <person name="Submissions S."/>
        </authorList>
    </citation>
    <scope>NUCLEOTIDE SEQUENCE [LARGE SCALE GENOMIC DNA]</scope>
    <source>
        <strain evidence="20">ATCC BAA-34</strain>
    </source>
</reference>